<evidence type="ECO:0000313" key="1">
    <source>
        <dbReference type="EMBL" id="KKK65507.1"/>
    </source>
</evidence>
<sequence>DEFGPGYQGVNGQAFLDGNDSLWVTSVQEGYESGQWEAITDG</sequence>
<organism evidence="1">
    <name type="scientific">marine sediment metagenome</name>
    <dbReference type="NCBI Taxonomy" id="412755"/>
    <lineage>
        <taxon>unclassified sequences</taxon>
        <taxon>metagenomes</taxon>
        <taxon>ecological metagenomes</taxon>
    </lineage>
</organism>
<feature type="non-terminal residue" evidence="1">
    <location>
        <position position="1"/>
    </location>
</feature>
<reference evidence="1" key="1">
    <citation type="journal article" date="2015" name="Nature">
        <title>Complex archaea that bridge the gap between prokaryotes and eukaryotes.</title>
        <authorList>
            <person name="Spang A."/>
            <person name="Saw J.H."/>
            <person name="Jorgensen S.L."/>
            <person name="Zaremba-Niedzwiedzka K."/>
            <person name="Martijn J."/>
            <person name="Lind A.E."/>
            <person name="van Eijk R."/>
            <person name="Schleper C."/>
            <person name="Guy L."/>
            <person name="Ettema T.J."/>
        </authorList>
    </citation>
    <scope>NUCLEOTIDE SEQUENCE</scope>
</reference>
<comment type="caution">
    <text evidence="1">The sequence shown here is derived from an EMBL/GenBank/DDBJ whole genome shotgun (WGS) entry which is preliminary data.</text>
</comment>
<name>A0A0F8X8S1_9ZZZZ</name>
<accession>A0A0F8X8S1</accession>
<dbReference type="AlphaFoldDB" id="A0A0F8X8S1"/>
<dbReference type="EMBL" id="LAZR01060522">
    <property type="protein sequence ID" value="KKK65507.1"/>
    <property type="molecule type" value="Genomic_DNA"/>
</dbReference>
<gene>
    <name evidence="1" type="ORF">LCGC14_2973460</name>
</gene>
<protein>
    <submittedName>
        <fullName evidence="1">Uncharacterized protein</fullName>
    </submittedName>
</protein>
<proteinExistence type="predicted"/>